<reference evidence="8" key="1">
    <citation type="submission" date="2016-10" db="EMBL/GenBank/DDBJ databases">
        <authorList>
            <person name="Varghese N."/>
            <person name="Submissions S."/>
        </authorList>
    </citation>
    <scope>NUCLEOTIDE SEQUENCE [LARGE SCALE GENOMIC DNA]</scope>
    <source>
        <strain evidence="8">DSM 23317</strain>
    </source>
</reference>
<evidence type="ECO:0000256" key="2">
    <source>
        <dbReference type="ARBA" id="ARBA00022679"/>
    </source>
</evidence>
<dbReference type="PROSITE" id="PS00101">
    <property type="entry name" value="HEXAPEP_TRANSFERASES"/>
    <property type="match status" value="1"/>
</dbReference>
<evidence type="ECO:0000259" key="6">
    <source>
        <dbReference type="Pfam" id="PF17836"/>
    </source>
</evidence>
<dbReference type="InterPro" id="IPR011004">
    <property type="entry name" value="Trimer_LpxA-like_sf"/>
</dbReference>
<sequence length="222" mass="22860">MSLPQTEWLQGLKAQGRSVYAVFGAGGHGKVVADAIEQQHPGCQVVVFDDGDDASSAWPLMGGQQQLLAYRPYLDGVVVAIGSNPVRLALHRRLQQAGMMMLTVVHPRACVSQYASVGAGTVVLANAVINVDARVGDAVIVNSAAVVEHDCRLADAVHLSPGAVMSGGSQAGQCSWLGAQSCLRQLITVADGVTVGAGAVVVADVDANRCVVGVPAKPLKSE</sequence>
<feature type="site" description="Increases basicity of active site His" evidence="4">
    <location>
        <position position="150"/>
    </location>
</feature>
<feature type="domain" description="PglD N-terminal" evidence="6">
    <location>
        <begin position="21"/>
        <end position="94"/>
    </location>
</feature>
<feature type="binding site" evidence="5">
    <location>
        <position position="158"/>
    </location>
    <ligand>
        <name>acetyl-CoA</name>
        <dbReference type="ChEBI" id="CHEBI:57288"/>
    </ligand>
</feature>
<evidence type="ECO:0000256" key="5">
    <source>
        <dbReference type="PIRSR" id="PIRSR620019-2"/>
    </source>
</evidence>
<evidence type="ECO:0000313" key="8">
    <source>
        <dbReference type="Proteomes" id="UP000199527"/>
    </source>
</evidence>
<dbReference type="Gene3D" id="3.40.50.20">
    <property type="match status" value="1"/>
</dbReference>
<dbReference type="InterPro" id="IPR020019">
    <property type="entry name" value="AcTrfase_PglD-like"/>
</dbReference>
<keyword evidence="3" id="KW-0677">Repeat</keyword>
<name>A0A1G8XNX9_9GAMM</name>
<keyword evidence="7" id="KW-0012">Acyltransferase</keyword>
<feature type="active site" description="Proton acceptor" evidence="4">
    <location>
        <position position="149"/>
    </location>
</feature>
<dbReference type="CDD" id="cd03360">
    <property type="entry name" value="LbH_AT_putative"/>
    <property type="match status" value="1"/>
</dbReference>
<dbReference type="InterPro" id="IPR018357">
    <property type="entry name" value="Hexapep_transf_CS"/>
</dbReference>
<dbReference type="PANTHER" id="PTHR43300">
    <property type="entry name" value="ACETYLTRANSFERASE"/>
    <property type="match status" value="1"/>
</dbReference>
<dbReference type="InterPro" id="IPR050179">
    <property type="entry name" value="Trans_hexapeptide_repeat"/>
</dbReference>
<comment type="similarity">
    <text evidence="1">Belongs to the transferase hexapeptide repeat family.</text>
</comment>
<protein>
    <submittedName>
        <fullName evidence="7">Sugar O-acyltransferase, sialic acid O-acetyltransferase NeuD family</fullName>
    </submittedName>
</protein>
<evidence type="ECO:0000313" key="7">
    <source>
        <dbReference type="EMBL" id="SDJ92146.1"/>
    </source>
</evidence>
<dbReference type="RefSeq" id="WP_090367072.1">
    <property type="nucleotide sequence ID" value="NZ_FNEM01000015.1"/>
</dbReference>
<feature type="binding site" evidence="5">
    <location>
        <position position="82"/>
    </location>
    <ligand>
        <name>substrate</name>
    </ligand>
</feature>
<evidence type="ECO:0000256" key="3">
    <source>
        <dbReference type="ARBA" id="ARBA00022737"/>
    </source>
</evidence>
<dbReference type="Pfam" id="PF17836">
    <property type="entry name" value="PglD_N"/>
    <property type="match status" value="1"/>
</dbReference>
<dbReference type="EMBL" id="FNEM01000015">
    <property type="protein sequence ID" value="SDJ92146.1"/>
    <property type="molecule type" value="Genomic_DNA"/>
</dbReference>
<dbReference type="Proteomes" id="UP000199527">
    <property type="component" value="Unassembled WGS sequence"/>
</dbReference>
<dbReference type="Gene3D" id="2.160.10.10">
    <property type="entry name" value="Hexapeptide repeat proteins"/>
    <property type="match status" value="1"/>
</dbReference>
<evidence type="ECO:0000256" key="1">
    <source>
        <dbReference type="ARBA" id="ARBA00007274"/>
    </source>
</evidence>
<keyword evidence="2 7" id="KW-0808">Transferase</keyword>
<dbReference type="PANTHER" id="PTHR43300:SF7">
    <property type="entry name" value="UDP-N-ACETYLBACILLOSAMINE N-ACETYLTRANSFERASE"/>
    <property type="match status" value="1"/>
</dbReference>
<dbReference type="NCBIfam" id="TIGR03570">
    <property type="entry name" value="NeuD_NnaD"/>
    <property type="match status" value="1"/>
</dbReference>
<proteinExistence type="inferred from homology"/>
<dbReference type="OrthoDB" id="9794407at2"/>
<gene>
    <name evidence="7" type="ORF">SAMN04488540_11597</name>
</gene>
<dbReference type="GO" id="GO:0016746">
    <property type="term" value="F:acyltransferase activity"/>
    <property type="evidence" value="ECO:0007669"/>
    <property type="project" value="UniProtKB-KW"/>
</dbReference>
<dbReference type="SUPFAM" id="SSF51161">
    <property type="entry name" value="Trimeric LpxA-like enzymes"/>
    <property type="match status" value="1"/>
</dbReference>
<keyword evidence="8" id="KW-1185">Reference proteome</keyword>
<dbReference type="AlphaFoldDB" id="A0A1G8XNX9"/>
<evidence type="ECO:0000256" key="4">
    <source>
        <dbReference type="PIRSR" id="PIRSR620019-1"/>
    </source>
</evidence>
<accession>A0A1G8XNX9</accession>
<dbReference type="InterPro" id="IPR041561">
    <property type="entry name" value="PglD_N"/>
</dbReference>
<organism evidence="7 8">
    <name type="scientific">Ferrimonas sediminum</name>
    <dbReference type="NCBI Taxonomy" id="718193"/>
    <lineage>
        <taxon>Bacteria</taxon>
        <taxon>Pseudomonadati</taxon>
        <taxon>Pseudomonadota</taxon>
        <taxon>Gammaproteobacteria</taxon>
        <taxon>Alteromonadales</taxon>
        <taxon>Ferrimonadaceae</taxon>
        <taxon>Ferrimonas</taxon>
    </lineage>
</organism>